<proteinExistence type="predicted"/>
<dbReference type="InterPro" id="IPR029044">
    <property type="entry name" value="Nucleotide-diphossugar_trans"/>
</dbReference>
<dbReference type="SUPFAM" id="SSF53448">
    <property type="entry name" value="Nucleotide-diphospho-sugar transferases"/>
    <property type="match status" value="1"/>
</dbReference>
<accession>A0ABQ0AFU7</accession>
<organism evidence="1 2">
    <name type="scientific">Pseudophaeobacter arcticus</name>
    <dbReference type="NCBI Taxonomy" id="385492"/>
    <lineage>
        <taxon>Bacteria</taxon>
        <taxon>Pseudomonadati</taxon>
        <taxon>Pseudomonadota</taxon>
        <taxon>Alphaproteobacteria</taxon>
        <taxon>Rhodobacterales</taxon>
        <taxon>Paracoccaceae</taxon>
        <taxon>Pseudophaeobacter</taxon>
    </lineage>
</organism>
<dbReference type="Gene3D" id="3.90.550.10">
    <property type="entry name" value="Spore Coat Polysaccharide Biosynthesis Protein SpsA, Chain A"/>
    <property type="match status" value="1"/>
</dbReference>
<gene>
    <name evidence="1" type="ORF">NBRC116598_01910</name>
</gene>
<protein>
    <submittedName>
        <fullName evidence="1">Glycosyltransferase family 2 protein</fullName>
    </submittedName>
</protein>
<name>A0ABQ0AFU7_9RHOB</name>
<keyword evidence="2" id="KW-1185">Reference proteome</keyword>
<comment type="caution">
    <text evidence="1">The sequence shown here is derived from an EMBL/GenBank/DDBJ whole genome shotgun (WGS) entry which is preliminary data.</text>
</comment>
<dbReference type="EMBL" id="BAABWU010000001">
    <property type="protein sequence ID" value="GAA6194747.1"/>
    <property type="molecule type" value="Genomic_DNA"/>
</dbReference>
<dbReference type="Pfam" id="PF13704">
    <property type="entry name" value="Glyco_tranf_2_4"/>
    <property type="match status" value="1"/>
</dbReference>
<evidence type="ECO:0000313" key="1">
    <source>
        <dbReference type="EMBL" id="GAA6194747.1"/>
    </source>
</evidence>
<evidence type="ECO:0000313" key="2">
    <source>
        <dbReference type="Proteomes" id="UP001441944"/>
    </source>
</evidence>
<sequence length="319" mass="36512">MWRSLRARHQLRKLADRSDQITEGDLLAFVVLRNESTRLPYFLDYYRALGVAHFLVVDNGSTDDSADYLRDQPDVSLWQTSAGYREARFGLDWSTWLQMRYGHGHWCLTVDADELLVYDGIERHDLGDLTARLDHQGLPGFGAMMLDLYPKGALGDQPYAPGQDPLEVLNWFDAGPYRAIRQPPMGNLWLQGGARERVFFATEPERSPTLNKIPLVKWNRRYAYVNSTHSLLPPDLNRLYAGPGGTEPAGVLLHTKFLPEIVSKSATEKQRQQHFHTPQAFDHYYDDLSTAPDLWQEHAQKYKGPAQLCALGLMTELRW</sequence>
<dbReference type="Proteomes" id="UP001441944">
    <property type="component" value="Unassembled WGS sequence"/>
</dbReference>
<reference evidence="1 2" key="1">
    <citation type="submission" date="2024-04" db="EMBL/GenBank/DDBJ databases">
        <title>Draft genome sequence of Pseudophaeobacter arcticus NBRC 116598.</title>
        <authorList>
            <person name="Miyakawa T."/>
            <person name="Kusuya Y."/>
            <person name="Miura T."/>
        </authorList>
    </citation>
    <scope>NUCLEOTIDE SEQUENCE [LARGE SCALE GENOMIC DNA]</scope>
    <source>
        <strain evidence="1 2">SU-CL00105</strain>
    </source>
</reference>